<feature type="region of interest" description="Disordered" evidence="1">
    <location>
        <begin position="365"/>
        <end position="396"/>
    </location>
</feature>
<dbReference type="PANTHER" id="PTHR12550:SF70">
    <property type="entry name" value="JIL-1 ANCHORING AND STABILIZING PROTEIN, ISOFORM A"/>
    <property type="match status" value="1"/>
</dbReference>
<dbReference type="InterPro" id="IPR035503">
    <property type="entry name" value="IOC4-like_PWWP"/>
</dbReference>
<feature type="region of interest" description="Disordered" evidence="1">
    <location>
        <begin position="163"/>
        <end position="259"/>
    </location>
</feature>
<sequence>MSDNEMSTEVVEEPEVLTVKNQESEILNNKIDKKELLKTKGQNKDDLGYSVGDLVLAKISGYPWWPGMIFPEDVVPKDVKDARPVSKKRKNGTEVKYWLVRFFPAPEYIWATKSDIRPLTSEMIDDFLSKKTTKRDIRESYEIAKTNPTVEDLLAQQSFKTNDKALEEDEEEDEDEVEDDEEEVNDDDSNDLKNGDIDDIKKKDMLKRKSDSRKGENKKKKLEGSLHKIKPNDQEKTLSSKSRKALNRISDGNSNSGEYPIYSEQSSQVKWEQKKQQVLFLRHKLQRIMLATGKVPSEADMPIVSEQLEKLETFKGIDIAILRTTKIGKVLKRIIQLPDIPANEKYSIKERSEKLLIFWKDLLEKPNDDTENGQEKKSKSSSKKDLPELYIINGNA</sequence>
<feature type="compositionally biased region" description="Basic and acidic residues" evidence="1">
    <location>
        <begin position="190"/>
        <end position="215"/>
    </location>
</feature>
<evidence type="ECO:0000259" key="2">
    <source>
        <dbReference type="PROSITE" id="PS50812"/>
    </source>
</evidence>
<dbReference type="VEuPathDB" id="FungiDB:T551_03520"/>
<comment type="caution">
    <text evidence="3">The sequence shown here is derived from an EMBL/GenBank/DDBJ whole genome shotgun (WGS) entry which is preliminary data.</text>
</comment>
<evidence type="ECO:0000313" key="4">
    <source>
        <dbReference type="Proteomes" id="UP000053447"/>
    </source>
</evidence>
<evidence type="ECO:0000256" key="1">
    <source>
        <dbReference type="SAM" id="MobiDB-lite"/>
    </source>
</evidence>
<dbReference type="Proteomes" id="UP000053447">
    <property type="component" value="Unassembled WGS sequence"/>
</dbReference>
<dbReference type="Gene3D" id="2.30.30.140">
    <property type="match status" value="1"/>
</dbReference>
<proteinExistence type="predicted"/>
<dbReference type="EMBL" id="LFWA01000018">
    <property type="protein sequence ID" value="KTW26220.1"/>
    <property type="molecule type" value="Genomic_DNA"/>
</dbReference>
<dbReference type="PROSITE" id="PS50812">
    <property type="entry name" value="PWWP"/>
    <property type="match status" value="1"/>
</dbReference>
<dbReference type="GeneID" id="28942038"/>
<keyword evidence="4" id="KW-1185">Reference proteome</keyword>
<dbReference type="InterPro" id="IPR000313">
    <property type="entry name" value="PWWP_dom"/>
</dbReference>
<feature type="compositionally biased region" description="Polar residues" evidence="1">
    <location>
        <begin position="250"/>
        <end position="259"/>
    </location>
</feature>
<feature type="compositionally biased region" description="Basic and acidic residues" evidence="1">
    <location>
        <begin position="222"/>
        <end position="238"/>
    </location>
</feature>
<dbReference type="OrthoDB" id="62853at2759"/>
<dbReference type="PANTHER" id="PTHR12550">
    <property type="entry name" value="HEPATOMA-DERIVED GROWTH FACTOR-RELATED"/>
    <property type="match status" value="1"/>
</dbReference>
<feature type="domain" description="PWWP" evidence="2">
    <location>
        <begin position="51"/>
        <end position="122"/>
    </location>
</feature>
<gene>
    <name evidence="3" type="ORF">T551_03520</name>
</gene>
<dbReference type="eggNOG" id="ENOG502S12V">
    <property type="taxonomic scope" value="Eukaryota"/>
</dbReference>
<dbReference type="SUPFAM" id="SSF63748">
    <property type="entry name" value="Tudor/PWWP/MBT"/>
    <property type="match status" value="1"/>
</dbReference>
<reference evidence="4" key="1">
    <citation type="journal article" date="2016" name="Nat. Commun.">
        <title>Genome analysis of three Pneumocystis species reveals adaptation mechanisms to life exclusively in mammalian hosts.</title>
        <authorList>
            <person name="Ma L."/>
            <person name="Chen Z."/>
            <person name="Huang D.W."/>
            <person name="Kutty G."/>
            <person name="Ishihara M."/>
            <person name="Wang H."/>
            <person name="Abouelleil A."/>
            <person name="Bishop L."/>
            <person name="Davey E."/>
            <person name="Deng R."/>
            <person name="Deng X."/>
            <person name="Fan L."/>
            <person name="Fantoni G."/>
            <person name="Fitzgerald M."/>
            <person name="Gogineni E."/>
            <person name="Goldberg J.M."/>
            <person name="Handley G."/>
            <person name="Hu X."/>
            <person name="Huber C."/>
            <person name="Jiao X."/>
            <person name="Jones K."/>
            <person name="Levin J.Z."/>
            <person name="Liu Y."/>
            <person name="Macdonald P."/>
            <person name="Melnikov A."/>
            <person name="Raley C."/>
            <person name="Sassi M."/>
            <person name="Sherman B.T."/>
            <person name="Song X."/>
            <person name="Sykes S."/>
            <person name="Tran B."/>
            <person name="Walsh L."/>
            <person name="Xia Y."/>
            <person name="Yang J."/>
            <person name="Young S."/>
            <person name="Zeng Q."/>
            <person name="Zheng X."/>
            <person name="Stephens R."/>
            <person name="Nusbaum C."/>
            <person name="Birren B.W."/>
            <person name="Azadi P."/>
            <person name="Lempicki R.A."/>
            <person name="Cuomo C.A."/>
            <person name="Kovacs J.A."/>
        </authorList>
    </citation>
    <scope>NUCLEOTIDE SEQUENCE [LARGE SCALE GENOMIC DNA]</scope>
    <source>
        <strain evidence="4">RU7</strain>
    </source>
</reference>
<dbReference type="Pfam" id="PF00855">
    <property type="entry name" value="PWWP"/>
    <property type="match status" value="1"/>
</dbReference>
<dbReference type="RefSeq" id="XP_018227923.1">
    <property type="nucleotide sequence ID" value="XM_018375783.1"/>
</dbReference>
<name>A0A0W4ZCX2_PNEJ7</name>
<dbReference type="Gene3D" id="1.20.930.10">
    <property type="entry name" value="Conserved domain common to transcription factors TFIIS, elongin A, CRSP70"/>
    <property type="match status" value="1"/>
</dbReference>
<organism evidence="3 4">
    <name type="scientific">Pneumocystis jirovecii (strain RU7)</name>
    <name type="common">Human pneumocystis pneumonia agent</name>
    <dbReference type="NCBI Taxonomy" id="1408657"/>
    <lineage>
        <taxon>Eukaryota</taxon>
        <taxon>Fungi</taxon>
        <taxon>Dikarya</taxon>
        <taxon>Ascomycota</taxon>
        <taxon>Taphrinomycotina</taxon>
        <taxon>Pneumocystomycetes</taxon>
        <taxon>Pneumocystaceae</taxon>
        <taxon>Pneumocystis</taxon>
    </lineage>
</organism>
<accession>A0A0W4ZCX2</accession>
<dbReference type="CDD" id="cd05840">
    <property type="entry name" value="PWWP_ScIOC4-like"/>
    <property type="match status" value="1"/>
</dbReference>
<dbReference type="AlphaFoldDB" id="A0A0W4ZCX2"/>
<dbReference type="STRING" id="1408657.A0A0W4ZCX2"/>
<feature type="compositionally biased region" description="Basic and acidic residues" evidence="1">
    <location>
        <begin position="365"/>
        <end position="387"/>
    </location>
</feature>
<dbReference type="InterPro" id="IPR035441">
    <property type="entry name" value="TFIIS/LEDGF_dom_sf"/>
</dbReference>
<dbReference type="SUPFAM" id="SSF47676">
    <property type="entry name" value="Conserved domain common to transcription factors TFIIS, elongin A, CRSP70"/>
    <property type="match status" value="1"/>
</dbReference>
<protein>
    <recommendedName>
        <fullName evidence="2">PWWP domain-containing protein</fullName>
    </recommendedName>
</protein>
<dbReference type="SMART" id="SM00293">
    <property type="entry name" value="PWWP"/>
    <property type="match status" value="1"/>
</dbReference>
<evidence type="ECO:0000313" key="3">
    <source>
        <dbReference type="EMBL" id="KTW26220.1"/>
    </source>
</evidence>
<feature type="compositionally biased region" description="Acidic residues" evidence="1">
    <location>
        <begin position="166"/>
        <end position="189"/>
    </location>
</feature>